<dbReference type="InterPro" id="IPR036864">
    <property type="entry name" value="Zn2-C6_fun-type_DNA-bd_sf"/>
</dbReference>
<evidence type="ECO:0000256" key="2">
    <source>
        <dbReference type="ARBA" id="ARBA00022679"/>
    </source>
</evidence>
<dbReference type="PROSITE" id="PS50048">
    <property type="entry name" value="ZN2_CY6_FUNGAL_2"/>
    <property type="match status" value="1"/>
</dbReference>
<dbReference type="PROSITE" id="PS00463">
    <property type="entry name" value="ZN2_CY6_FUNGAL_1"/>
    <property type="match status" value="1"/>
</dbReference>
<evidence type="ECO:0000313" key="6">
    <source>
        <dbReference type="EMBL" id="PUU73170.1"/>
    </source>
</evidence>
<dbReference type="GO" id="GO:0008374">
    <property type="term" value="F:O-acyltransferase activity"/>
    <property type="evidence" value="ECO:0007669"/>
    <property type="project" value="TreeGrafter"/>
</dbReference>
<dbReference type="InterPro" id="IPR001138">
    <property type="entry name" value="Zn2Cys6_DnaBD"/>
</dbReference>
<feature type="compositionally biased region" description="Low complexity" evidence="4">
    <location>
        <begin position="41"/>
        <end position="51"/>
    </location>
</feature>
<reference evidence="6 7" key="1">
    <citation type="submission" date="2017-04" db="EMBL/GenBank/DDBJ databases">
        <title>Draft genome sequence of Tuber borchii Vittad., a whitish edible truffle.</title>
        <authorList>
            <consortium name="DOE Joint Genome Institute"/>
            <person name="Murat C."/>
            <person name="Kuo A."/>
            <person name="Barry K.W."/>
            <person name="Clum A."/>
            <person name="Dockter R.B."/>
            <person name="Fauchery L."/>
            <person name="Iotti M."/>
            <person name="Kohler A."/>
            <person name="Labutti K."/>
            <person name="Lindquist E.A."/>
            <person name="Lipzen A."/>
            <person name="Ohm R.A."/>
            <person name="Wang M."/>
            <person name="Grigoriev I.V."/>
            <person name="Zambonelli A."/>
            <person name="Martin F.M."/>
        </authorList>
    </citation>
    <scope>NUCLEOTIDE SEQUENCE [LARGE SCALE GENOMIC DNA]</scope>
    <source>
        <strain evidence="6 7">Tbo3840</strain>
    </source>
</reference>
<dbReference type="PANTHER" id="PTHR23416:SF76">
    <property type="entry name" value="ZN(II)2CYS6 TRANSCRIPTION FACTOR (EUROFUNG)"/>
    <property type="match status" value="1"/>
</dbReference>
<dbReference type="InterPro" id="IPR051159">
    <property type="entry name" value="Hexapeptide_acetyltransf"/>
</dbReference>
<feature type="region of interest" description="Disordered" evidence="4">
    <location>
        <begin position="100"/>
        <end position="135"/>
    </location>
</feature>
<dbReference type="InterPro" id="IPR024688">
    <property type="entry name" value="Mac_dom"/>
</dbReference>
<keyword evidence="3" id="KW-0539">Nucleus</keyword>
<organism evidence="6 7">
    <name type="scientific">Tuber borchii</name>
    <name type="common">White truffle</name>
    <dbReference type="NCBI Taxonomy" id="42251"/>
    <lineage>
        <taxon>Eukaryota</taxon>
        <taxon>Fungi</taxon>
        <taxon>Dikarya</taxon>
        <taxon>Ascomycota</taxon>
        <taxon>Pezizomycotina</taxon>
        <taxon>Pezizomycetes</taxon>
        <taxon>Pezizales</taxon>
        <taxon>Tuberaceae</taxon>
        <taxon>Tuber</taxon>
    </lineage>
</organism>
<dbReference type="InterPro" id="IPR018357">
    <property type="entry name" value="Hexapep_transf_CS"/>
</dbReference>
<feature type="compositionally biased region" description="Basic and acidic residues" evidence="4">
    <location>
        <begin position="10"/>
        <end position="33"/>
    </location>
</feature>
<evidence type="ECO:0000256" key="1">
    <source>
        <dbReference type="ARBA" id="ARBA00007274"/>
    </source>
</evidence>
<feature type="compositionally biased region" description="Polar residues" evidence="4">
    <location>
        <begin position="108"/>
        <end position="135"/>
    </location>
</feature>
<dbReference type="InterPro" id="IPR011004">
    <property type="entry name" value="Trimer_LpxA-like_sf"/>
</dbReference>
<gene>
    <name evidence="6" type="ORF">B9Z19DRAFT_1005793</name>
</gene>
<evidence type="ECO:0000256" key="4">
    <source>
        <dbReference type="SAM" id="MobiDB-lite"/>
    </source>
</evidence>
<sequence length="474" mass="51102">MNNHQRKRQHAEVNEKHGGNYAVDDEKLNDGDGTRAGALEGSPQPGSQQGQGKRKRVFSNRTKTGCITCRRRKKKCDEGKPECFNCKRGGFVCEGYSGKINWQKPPGRSTNTAGAPVSIQSKTEQAGSTSASPSPAVVQKQSQTHRLDEAVQHQSPQTRVVPYPYVVTTPIVVPEKQISEESTSPNTVELPTPHTSSVRAQIPQPSTLPAFVPAVPQRVTPANNTVTSHRASVSQATITAASGSSVPHERSEKEKMIHSELYFASSPELVQERERCKAACWRFNNAATNPDLGISKAEKGRLLHQILRPGTTWEATRVNGPAGPEVSYISDTGTTSDIVDAHIDAPFNCSYGYNIRLGRDVLIEAGCTILDSCSVTIKARTILSPDVSIYSATHPIDPRKRNGSNGPELAKPVIIEEDCWLGGNVIVLGGISIGKGSVVGAGSVVTRDVPPYTVVAGNPARVIRGIYRNDNTDM</sequence>
<feature type="region of interest" description="Disordered" evidence="4">
    <location>
        <begin position="178"/>
        <end position="200"/>
    </location>
</feature>
<dbReference type="Pfam" id="PF14602">
    <property type="entry name" value="Hexapep_2"/>
    <property type="match status" value="1"/>
</dbReference>
<dbReference type="STRING" id="42251.A0A2T6ZCF3"/>
<dbReference type="SMART" id="SM01266">
    <property type="entry name" value="Mac"/>
    <property type="match status" value="1"/>
</dbReference>
<keyword evidence="7" id="KW-1185">Reference proteome</keyword>
<dbReference type="PANTHER" id="PTHR23416">
    <property type="entry name" value="SIALIC ACID SYNTHASE-RELATED"/>
    <property type="match status" value="1"/>
</dbReference>
<feature type="region of interest" description="Disordered" evidence="4">
    <location>
        <begin position="1"/>
        <end position="60"/>
    </location>
</feature>
<evidence type="ECO:0000259" key="5">
    <source>
        <dbReference type="PROSITE" id="PS50048"/>
    </source>
</evidence>
<dbReference type="Gene3D" id="2.160.10.10">
    <property type="entry name" value="Hexapeptide repeat proteins"/>
    <property type="match status" value="1"/>
</dbReference>
<dbReference type="PROSITE" id="PS00101">
    <property type="entry name" value="HEXAPEP_TRANSFERASES"/>
    <property type="match status" value="1"/>
</dbReference>
<protein>
    <recommendedName>
        <fullName evidence="5">Zn(2)-C6 fungal-type domain-containing protein</fullName>
    </recommendedName>
</protein>
<keyword evidence="2" id="KW-0808">Transferase</keyword>
<comment type="caution">
    <text evidence="6">The sequence shown here is derived from an EMBL/GenBank/DDBJ whole genome shotgun (WGS) entry which is preliminary data.</text>
</comment>
<dbReference type="OrthoDB" id="25818at2759"/>
<dbReference type="Pfam" id="PF12464">
    <property type="entry name" value="Mac"/>
    <property type="match status" value="1"/>
</dbReference>
<dbReference type="InterPro" id="IPR001451">
    <property type="entry name" value="Hexapep"/>
</dbReference>
<feature type="domain" description="Zn(2)-C6 fungal-type" evidence="5">
    <location>
        <begin position="65"/>
        <end position="93"/>
    </location>
</feature>
<dbReference type="AlphaFoldDB" id="A0A2T6ZCF3"/>
<dbReference type="GO" id="GO:0016407">
    <property type="term" value="F:acetyltransferase activity"/>
    <property type="evidence" value="ECO:0007669"/>
    <property type="project" value="InterPro"/>
</dbReference>
<dbReference type="GO" id="GO:0008270">
    <property type="term" value="F:zinc ion binding"/>
    <property type="evidence" value="ECO:0007669"/>
    <property type="project" value="InterPro"/>
</dbReference>
<proteinExistence type="inferred from homology"/>
<dbReference type="GO" id="GO:0000981">
    <property type="term" value="F:DNA-binding transcription factor activity, RNA polymerase II-specific"/>
    <property type="evidence" value="ECO:0007669"/>
    <property type="project" value="InterPro"/>
</dbReference>
<accession>A0A2T6ZCF3</accession>
<dbReference type="SUPFAM" id="SSF51161">
    <property type="entry name" value="Trimeric LpxA-like enzymes"/>
    <property type="match status" value="1"/>
</dbReference>
<dbReference type="Gene3D" id="4.10.240.10">
    <property type="entry name" value="Zn(2)-C6 fungal-type DNA-binding domain"/>
    <property type="match status" value="1"/>
</dbReference>
<feature type="compositionally biased region" description="Polar residues" evidence="4">
    <location>
        <begin position="180"/>
        <end position="200"/>
    </location>
</feature>
<evidence type="ECO:0000313" key="7">
    <source>
        <dbReference type="Proteomes" id="UP000244722"/>
    </source>
</evidence>
<dbReference type="EMBL" id="NESQ01000407">
    <property type="protein sequence ID" value="PUU73170.1"/>
    <property type="molecule type" value="Genomic_DNA"/>
</dbReference>
<evidence type="ECO:0000256" key="3">
    <source>
        <dbReference type="ARBA" id="ARBA00023242"/>
    </source>
</evidence>
<dbReference type="CDD" id="cd00067">
    <property type="entry name" value="GAL4"/>
    <property type="match status" value="1"/>
</dbReference>
<dbReference type="SUPFAM" id="SSF57701">
    <property type="entry name" value="Zn2/Cys6 DNA-binding domain"/>
    <property type="match status" value="1"/>
</dbReference>
<dbReference type="SMART" id="SM00066">
    <property type="entry name" value="GAL4"/>
    <property type="match status" value="1"/>
</dbReference>
<comment type="similarity">
    <text evidence="1">Belongs to the transferase hexapeptide repeat family.</text>
</comment>
<dbReference type="Pfam" id="PF00172">
    <property type="entry name" value="Zn_clus"/>
    <property type="match status" value="1"/>
</dbReference>
<name>A0A2T6ZCF3_TUBBO</name>
<dbReference type="CDD" id="cd03357">
    <property type="entry name" value="LbH_MAT_GAT"/>
    <property type="match status" value="1"/>
</dbReference>
<dbReference type="Proteomes" id="UP000244722">
    <property type="component" value="Unassembled WGS sequence"/>
</dbReference>